<proteinExistence type="predicted"/>
<name>U2R1A1_9FIRM</name>
<reference evidence="2 3" key="1">
    <citation type="submission" date="2013-06" db="EMBL/GenBank/DDBJ databases">
        <authorList>
            <person name="Weinstock G."/>
            <person name="Sodergren E."/>
            <person name="Lobos E.A."/>
            <person name="Fulton L."/>
            <person name="Fulton R."/>
            <person name="Courtney L."/>
            <person name="Fronick C."/>
            <person name="O'Laughlin M."/>
            <person name="Godfrey J."/>
            <person name="Wilson R.M."/>
            <person name="Miner T."/>
            <person name="Farmer C."/>
            <person name="Delehaunty K."/>
            <person name="Cordes M."/>
            <person name="Minx P."/>
            <person name="Tomlinson C."/>
            <person name="Chen J."/>
            <person name="Wollam A."/>
            <person name="Pepin K.H."/>
            <person name="Bhonagiri V."/>
            <person name="Zhang X."/>
            <person name="Warren W."/>
            <person name="Mitreva M."/>
            <person name="Mardis E.R."/>
            <person name="Wilson R.K."/>
        </authorList>
    </citation>
    <scope>NUCLEOTIDE SEQUENCE [LARGE SCALE GENOMIC DNA]</scope>
    <source>
        <strain evidence="2 3">ATCC 27803</strain>
    </source>
</reference>
<dbReference type="Proteomes" id="UP000016658">
    <property type="component" value="Unassembled WGS sequence"/>
</dbReference>
<sequence>MKHWLFLLFMFCSFISLIPIFSIFLCLAFQLGLSHIGIDFYTF</sequence>
<evidence type="ECO:0000256" key="1">
    <source>
        <dbReference type="SAM" id="Phobius"/>
    </source>
</evidence>
<accession>U2R1A1</accession>
<keyword evidence="1" id="KW-0472">Membrane</keyword>
<organism evidence="2 3">
    <name type="scientific">Faecalitalea cylindroides ATCC 27803</name>
    <dbReference type="NCBI Taxonomy" id="649755"/>
    <lineage>
        <taxon>Bacteria</taxon>
        <taxon>Bacillati</taxon>
        <taxon>Bacillota</taxon>
        <taxon>Erysipelotrichia</taxon>
        <taxon>Erysipelotrichales</taxon>
        <taxon>Erysipelotrichaceae</taxon>
        <taxon>Faecalitalea</taxon>
    </lineage>
</organism>
<feature type="transmembrane region" description="Helical" evidence="1">
    <location>
        <begin position="6"/>
        <end position="29"/>
    </location>
</feature>
<dbReference type="EMBL" id="AWVI01000005">
    <property type="protein sequence ID" value="ERK47408.1"/>
    <property type="molecule type" value="Genomic_DNA"/>
</dbReference>
<gene>
    <name evidence="2" type="ORF">HMPREF0367_00122</name>
</gene>
<comment type="caution">
    <text evidence="2">The sequence shown here is derived from an EMBL/GenBank/DDBJ whole genome shotgun (WGS) entry which is preliminary data.</text>
</comment>
<protein>
    <submittedName>
        <fullName evidence="2">Uncharacterized protein</fullName>
    </submittedName>
</protein>
<keyword evidence="1" id="KW-0812">Transmembrane</keyword>
<evidence type="ECO:0000313" key="2">
    <source>
        <dbReference type="EMBL" id="ERK47408.1"/>
    </source>
</evidence>
<dbReference type="HOGENOM" id="CLU_3233853_0_0_9"/>
<evidence type="ECO:0000313" key="3">
    <source>
        <dbReference type="Proteomes" id="UP000016658"/>
    </source>
</evidence>
<dbReference type="AlphaFoldDB" id="U2R1A1"/>
<keyword evidence="1" id="KW-1133">Transmembrane helix</keyword>